<evidence type="ECO:0000313" key="14">
    <source>
        <dbReference type="EMBL" id="MFC4902221.1"/>
    </source>
</evidence>
<keyword evidence="5 10" id="KW-0808">Transferase</keyword>
<evidence type="ECO:0000256" key="1">
    <source>
        <dbReference type="ARBA" id="ARBA00004127"/>
    </source>
</evidence>
<comment type="similarity">
    <text evidence="3 10">Belongs to the glycosyltransferase 39 family.</text>
</comment>
<evidence type="ECO:0000256" key="8">
    <source>
        <dbReference type="ARBA" id="ARBA00023136"/>
    </source>
</evidence>
<keyword evidence="15" id="KW-1185">Reference proteome</keyword>
<accession>A0ABV9TE51</accession>
<dbReference type="InterPro" id="IPR027005">
    <property type="entry name" value="PMT-like"/>
</dbReference>
<organism evidence="14 15">
    <name type="scientific">Kocuria oceani</name>
    <dbReference type="NCBI Taxonomy" id="988827"/>
    <lineage>
        <taxon>Bacteria</taxon>
        <taxon>Bacillati</taxon>
        <taxon>Actinomycetota</taxon>
        <taxon>Actinomycetes</taxon>
        <taxon>Micrococcales</taxon>
        <taxon>Micrococcaceae</taxon>
        <taxon>Kocuria</taxon>
    </lineage>
</organism>
<gene>
    <name evidence="14" type="ORF">ACFPCS_01405</name>
</gene>
<dbReference type="InterPro" id="IPR032421">
    <property type="entry name" value="PMT_4TMC"/>
</dbReference>
<name>A0ABV9TE51_9MICC</name>
<feature type="region of interest" description="Disordered" evidence="11">
    <location>
        <begin position="1"/>
        <end position="21"/>
    </location>
</feature>
<comment type="subcellular location">
    <subcellularLocation>
        <location evidence="10">Cell membrane</location>
    </subcellularLocation>
    <subcellularLocation>
        <location evidence="1">Endomembrane system</location>
        <topology evidence="1">Multi-pass membrane protein</topology>
    </subcellularLocation>
</comment>
<comment type="function">
    <text evidence="10">Protein O-mannosyltransferase that catalyzes the transfer of a single mannose residue from a polyprenol phospho-mannosyl lipidic donor to the hydroxyl group of selected serine and threonine residues in acceptor proteins.</text>
</comment>
<keyword evidence="6 10" id="KW-0812">Transmembrane</keyword>
<dbReference type="PANTHER" id="PTHR10050">
    <property type="entry name" value="DOLICHYL-PHOSPHATE-MANNOSE--PROTEIN MANNOSYLTRANSFERASE"/>
    <property type="match status" value="1"/>
</dbReference>
<feature type="transmembrane region" description="Helical" evidence="10">
    <location>
        <begin position="273"/>
        <end position="291"/>
    </location>
</feature>
<dbReference type="Proteomes" id="UP001595797">
    <property type="component" value="Unassembled WGS sequence"/>
</dbReference>
<comment type="pathway">
    <text evidence="2 10">Protein modification; protein glycosylation.</text>
</comment>
<feature type="domain" description="Protein O-mannosyl-transferase C-terminal four TM" evidence="13">
    <location>
        <begin position="358"/>
        <end position="549"/>
    </location>
</feature>
<evidence type="ECO:0000256" key="11">
    <source>
        <dbReference type="SAM" id="MobiDB-lite"/>
    </source>
</evidence>
<keyword evidence="7 10" id="KW-1133">Transmembrane helix</keyword>
<comment type="caution">
    <text evidence="14">The sequence shown here is derived from an EMBL/GenBank/DDBJ whole genome shotgun (WGS) entry which is preliminary data.</text>
</comment>
<feature type="transmembrane region" description="Helical" evidence="10">
    <location>
        <begin position="156"/>
        <end position="182"/>
    </location>
</feature>
<feature type="transmembrane region" description="Helical" evidence="10">
    <location>
        <begin position="472"/>
        <end position="495"/>
    </location>
</feature>
<dbReference type="Pfam" id="PF16192">
    <property type="entry name" value="PMT_4TMC"/>
    <property type="match status" value="1"/>
</dbReference>
<evidence type="ECO:0000256" key="4">
    <source>
        <dbReference type="ARBA" id="ARBA00022676"/>
    </source>
</evidence>
<dbReference type="RefSeq" id="WP_277551525.1">
    <property type="nucleotide sequence ID" value="NZ_JARAMH010000009.1"/>
</dbReference>
<evidence type="ECO:0000256" key="7">
    <source>
        <dbReference type="ARBA" id="ARBA00022989"/>
    </source>
</evidence>
<keyword evidence="8 10" id="KW-0472">Membrane</keyword>
<evidence type="ECO:0000256" key="9">
    <source>
        <dbReference type="ARBA" id="ARBA00093617"/>
    </source>
</evidence>
<sequence>MTSVSSSVRAPARGPVTRAGEPVTTLRRSLAPDALRARLLPPAAAVPRLAWLAPLLVVVLGGVLRFHGLSHPDAIVFDETYYVKDSYSLLRYGYERQWPEGADELFVAGTPPEALSGPSYVVHPPVGKWLIAGGMWLVGAEDPVGWRFSSALFGTLSIALVCAAGWLLFRSLTVATLAGLFTAVDGLHLVQSRLAMLDVFLMFFVLLAFVLLLLDRRDGRRRLVARLGVPPDRRVPEAQLARRLAWGPWLGVRWWRIAAGAACGLAVGVKWSALFLVAGLGVLTVLWDLNARRTAGIRHWFPAAVLKDGVPAFLAVVGTGAVVYVLTWTGWLASTGAYDRRWAQEHPGEGVLWLPAPLRSLWAYHSSAYGFHSGLGTEHSYEALPWLWLTLGRPTSYFYEAPEQGAAGCAVENCSQAILNIGNPLLWWTGIAAVLVAAWLWAVRRDWRWGALLGVFAAGYLPWYLYPERTMYYFYALPVQPFLMLMLAGMLGLVLGRPEDSVRRRRAGLLVVGVFTAAALLLSAHFAPVWYAETVPYGQWRERMWFAAWI</sequence>
<evidence type="ECO:0000256" key="6">
    <source>
        <dbReference type="ARBA" id="ARBA00022692"/>
    </source>
</evidence>
<evidence type="ECO:0000313" key="15">
    <source>
        <dbReference type="Proteomes" id="UP001595797"/>
    </source>
</evidence>
<feature type="domain" description="ArnT-like N-terminal" evidence="12">
    <location>
        <begin position="57"/>
        <end position="213"/>
    </location>
</feature>
<feature type="transmembrane region" description="Helical" evidence="10">
    <location>
        <begin position="312"/>
        <end position="333"/>
    </location>
</feature>
<evidence type="ECO:0000256" key="10">
    <source>
        <dbReference type="RuleBase" id="RU367007"/>
    </source>
</evidence>
<evidence type="ECO:0000256" key="5">
    <source>
        <dbReference type="ARBA" id="ARBA00022679"/>
    </source>
</evidence>
<feature type="transmembrane region" description="Helical" evidence="10">
    <location>
        <begin position="425"/>
        <end position="442"/>
    </location>
</feature>
<feature type="transmembrane region" description="Helical" evidence="10">
    <location>
        <begin position="507"/>
        <end position="531"/>
    </location>
</feature>
<dbReference type="InterPro" id="IPR003342">
    <property type="entry name" value="ArnT-like_N"/>
</dbReference>
<evidence type="ECO:0000259" key="12">
    <source>
        <dbReference type="Pfam" id="PF02366"/>
    </source>
</evidence>
<proteinExistence type="inferred from homology"/>
<dbReference type="GO" id="GO:0016757">
    <property type="term" value="F:glycosyltransferase activity"/>
    <property type="evidence" value="ECO:0007669"/>
    <property type="project" value="UniProtKB-KW"/>
</dbReference>
<keyword evidence="4 10" id="KW-0328">Glycosyltransferase</keyword>
<reference evidence="15" key="1">
    <citation type="journal article" date="2019" name="Int. J. Syst. Evol. Microbiol.">
        <title>The Global Catalogue of Microorganisms (GCM) 10K type strain sequencing project: providing services to taxonomists for standard genome sequencing and annotation.</title>
        <authorList>
            <consortium name="The Broad Institute Genomics Platform"/>
            <consortium name="The Broad Institute Genome Sequencing Center for Infectious Disease"/>
            <person name="Wu L."/>
            <person name="Ma J."/>
        </authorList>
    </citation>
    <scope>NUCLEOTIDE SEQUENCE [LARGE SCALE GENOMIC DNA]</scope>
    <source>
        <strain evidence="15">CGMCC 4.6946</strain>
    </source>
</reference>
<dbReference type="PANTHER" id="PTHR10050:SF46">
    <property type="entry name" value="PROTEIN O-MANNOSYL-TRANSFERASE 2"/>
    <property type="match status" value="1"/>
</dbReference>
<feature type="transmembrane region" description="Helical" evidence="10">
    <location>
        <begin position="194"/>
        <end position="214"/>
    </location>
</feature>
<protein>
    <recommendedName>
        <fullName evidence="9 10">Polyprenol-phosphate-mannose--protein mannosyltransferase</fullName>
        <ecNumber evidence="10">2.4.1.-</ecNumber>
    </recommendedName>
</protein>
<evidence type="ECO:0000256" key="2">
    <source>
        <dbReference type="ARBA" id="ARBA00004922"/>
    </source>
</evidence>
<dbReference type="EMBL" id="JBHSIW010000002">
    <property type="protein sequence ID" value="MFC4902221.1"/>
    <property type="molecule type" value="Genomic_DNA"/>
</dbReference>
<dbReference type="Pfam" id="PF02366">
    <property type="entry name" value="PMT"/>
    <property type="match status" value="1"/>
</dbReference>
<feature type="transmembrane region" description="Helical" evidence="10">
    <location>
        <begin position="449"/>
        <end position="466"/>
    </location>
</feature>
<keyword evidence="10" id="KW-1003">Cell membrane</keyword>
<evidence type="ECO:0000259" key="13">
    <source>
        <dbReference type="Pfam" id="PF16192"/>
    </source>
</evidence>
<evidence type="ECO:0000256" key="3">
    <source>
        <dbReference type="ARBA" id="ARBA00007222"/>
    </source>
</evidence>
<dbReference type="EC" id="2.4.1.-" evidence="10"/>